<dbReference type="Gene3D" id="3.40.50.300">
    <property type="entry name" value="P-loop containing nucleotide triphosphate hydrolases"/>
    <property type="match status" value="1"/>
</dbReference>
<dbReference type="InterPro" id="IPR011579">
    <property type="entry name" value="ATPase_dom"/>
</dbReference>
<dbReference type="EMBL" id="CBUK010000064">
    <property type="protein sequence ID" value="CDI58333.1"/>
    <property type="molecule type" value="Genomic_DNA"/>
</dbReference>
<keyword evidence="3" id="KW-1185">Reference proteome</keyword>
<sequence>MKFVGRKKELASLYQHYETNKFQFAVIYGRRRIGKTALINEFLKDKKAIYFTAIEENKEDNLRRFSAAINHFMDPDIISESSFSSFEAAFRQIAELAKIERVILVIDEYPHLAQAYPAVSSMLQSYIDQEYSNTNMFLILCGSSMSFMEYQVLGYKSPLYGRRTVQYKLKPFTLKEAQ</sequence>
<dbReference type="PANTHER" id="PTHR34704:SF1">
    <property type="entry name" value="ATPASE"/>
    <property type="match status" value="1"/>
</dbReference>
<dbReference type="Pfam" id="PF01637">
    <property type="entry name" value="ATPase_2"/>
    <property type="match status" value="1"/>
</dbReference>
<gene>
    <name evidence="2" type="ORF">LHCIRMBIA951_01073</name>
</gene>
<reference evidence="2" key="1">
    <citation type="submission" date="2013-09" db="EMBL/GenBank/DDBJ databases">
        <title>Draft Genome Sequence of five Lactobacillus helveticus strains CIRM-BIA 101T, 103, 104, 951 and 953 isolated from milk product.</title>
        <authorList>
            <person name="Valence F."/>
            <person name="Chuat V."/>
            <person name="Ma L."/>
            <person name="Creno S."/>
            <person name="Falentin H."/>
            <person name="Lortal S."/>
            <person name="Bizet C."/>
            <person name="Clermont D."/>
            <person name="Loux V."/>
            <person name="Bouchier C."/>
            <person name="Cousin S."/>
        </authorList>
    </citation>
    <scope>NUCLEOTIDE SEQUENCE [LARGE SCALE GENOMIC DNA]</scope>
    <source>
        <strain evidence="2">CIRM-BIA 951</strain>
    </source>
</reference>
<proteinExistence type="predicted"/>
<dbReference type="Proteomes" id="UP000017248">
    <property type="component" value="Unassembled WGS sequence"/>
</dbReference>
<accession>U6F4Y8</accession>
<dbReference type="AlphaFoldDB" id="U6F4Y8"/>
<dbReference type="PANTHER" id="PTHR34704">
    <property type="entry name" value="ATPASE"/>
    <property type="match status" value="1"/>
</dbReference>
<dbReference type="HOGENOM" id="CLU_041137_0_1_9"/>
<dbReference type="InterPro" id="IPR027417">
    <property type="entry name" value="P-loop_NTPase"/>
</dbReference>
<comment type="caution">
    <text evidence="2">The sequence shown here is derived from an EMBL/GenBank/DDBJ whole genome shotgun (WGS) entry which is preliminary data.</text>
</comment>
<evidence type="ECO:0000313" key="2">
    <source>
        <dbReference type="EMBL" id="CDI58333.1"/>
    </source>
</evidence>
<feature type="domain" description="ATPase" evidence="1">
    <location>
        <begin position="3"/>
        <end position="176"/>
    </location>
</feature>
<evidence type="ECO:0000259" key="1">
    <source>
        <dbReference type="Pfam" id="PF01637"/>
    </source>
</evidence>
<dbReference type="GO" id="GO:0005524">
    <property type="term" value="F:ATP binding"/>
    <property type="evidence" value="ECO:0007669"/>
    <property type="project" value="InterPro"/>
</dbReference>
<name>U6F4Y8_LACHE</name>
<protein>
    <recommendedName>
        <fullName evidence="1">ATPase domain-containing protein</fullName>
    </recommendedName>
</protein>
<organism evidence="2 3">
    <name type="scientific">Lactobacillus helveticus CIRM-BIA 951</name>
    <dbReference type="NCBI Taxonomy" id="1226334"/>
    <lineage>
        <taxon>Bacteria</taxon>
        <taxon>Bacillati</taxon>
        <taxon>Bacillota</taxon>
        <taxon>Bacilli</taxon>
        <taxon>Lactobacillales</taxon>
        <taxon>Lactobacillaceae</taxon>
        <taxon>Lactobacillus</taxon>
    </lineage>
</organism>
<evidence type="ECO:0000313" key="3">
    <source>
        <dbReference type="Proteomes" id="UP000017248"/>
    </source>
</evidence>
<dbReference type="SUPFAM" id="SSF52540">
    <property type="entry name" value="P-loop containing nucleoside triphosphate hydrolases"/>
    <property type="match status" value="1"/>
</dbReference>